<dbReference type="Pfam" id="PF00078">
    <property type="entry name" value="RVT_1"/>
    <property type="match status" value="1"/>
</dbReference>
<dbReference type="PANTHER" id="PTHR34047:SF8">
    <property type="entry name" value="PROTEIN YKFC"/>
    <property type="match status" value="1"/>
</dbReference>
<dbReference type="CDD" id="cd01651">
    <property type="entry name" value="RT_G2_intron"/>
    <property type="match status" value="1"/>
</dbReference>
<dbReference type="SUPFAM" id="SSF56672">
    <property type="entry name" value="DNA/RNA polymerases"/>
    <property type="match status" value="1"/>
</dbReference>
<organism evidence="2">
    <name type="scientific">Caudovirales sp. ctqPn17</name>
    <dbReference type="NCBI Taxonomy" id="2825772"/>
    <lineage>
        <taxon>Viruses</taxon>
        <taxon>Duplodnaviria</taxon>
        <taxon>Heunggongvirae</taxon>
        <taxon>Uroviricota</taxon>
        <taxon>Caudoviricetes</taxon>
    </lineage>
</organism>
<evidence type="ECO:0000259" key="1">
    <source>
        <dbReference type="PROSITE" id="PS50878"/>
    </source>
</evidence>
<proteinExistence type="predicted"/>
<feature type="domain" description="Reverse transcriptase" evidence="1">
    <location>
        <begin position="1"/>
        <end position="276"/>
    </location>
</feature>
<accession>A0A8S5QFJ0</accession>
<name>A0A8S5QFJ0_9CAUD</name>
<evidence type="ECO:0000313" key="2">
    <source>
        <dbReference type="EMBL" id="DAE17541.1"/>
    </source>
</evidence>
<reference evidence="2" key="1">
    <citation type="journal article" date="2021" name="Proc. Natl. Acad. Sci. U.S.A.">
        <title>A Catalog of Tens of Thousands of Viruses from Human Metagenomes Reveals Hidden Associations with Chronic Diseases.</title>
        <authorList>
            <person name="Tisza M.J."/>
            <person name="Buck C.B."/>
        </authorList>
    </citation>
    <scope>NUCLEOTIDE SEQUENCE</scope>
    <source>
        <strain evidence="2">CtqPn17</strain>
    </source>
</reference>
<dbReference type="Gene3D" id="3.30.70.270">
    <property type="match status" value="1"/>
</dbReference>
<dbReference type="PROSITE" id="PS50878">
    <property type="entry name" value="RT_POL"/>
    <property type="match status" value="1"/>
</dbReference>
<dbReference type="InterPro" id="IPR043502">
    <property type="entry name" value="DNA/RNA_pol_sf"/>
</dbReference>
<dbReference type="PANTHER" id="PTHR34047">
    <property type="entry name" value="NUCLEAR INTRON MATURASE 1, MITOCHONDRIAL-RELATED"/>
    <property type="match status" value="1"/>
</dbReference>
<sequence>MGAYRDAAREKMYREEVITFTLDLGNNLHKLLDELEGMDYEVGPYREFYVRYPKPRLVMALGFRDRIVQWAIYRVINPYLDKRYITHSYGCREGKGTLAAAEQFHNWQQLISRKKQADDWYIIKGDISKYFYRVDHKKVMSTYDTVSDDKWFAWLISTIINNQKVPFGLPPGVKPDDCPREKRLFDVGMPIGNLTSQETANLLLDRLDQFCKHELHSHYYIRYVDDFEMFIQGLDNAKHTYEQITQFLKDKLYLDISPKSKIQKATAPVEFVGYLITPHGIRMRKKTTKHIKKSLKHVMKAYANGEIEYDKAMETVTCYLGMCKKCNGYNMQRWIFDNFVLQRSEEYMKKQEEMQGKRHFYQIQDNGDGTADIYLRPEVLPECLDGTITDYDIAVLVVKGVQICEDLEEDIRARYDDWCESADTVYL</sequence>
<dbReference type="InterPro" id="IPR051083">
    <property type="entry name" value="GrpII_Intron_Splice-Mob/Def"/>
</dbReference>
<protein>
    <recommendedName>
        <fullName evidence="1">Reverse transcriptase domain-containing protein</fullName>
    </recommendedName>
</protein>
<dbReference type="EMBL" id="BK015642">
    <property type="protein sequence ID" value="DAE17541.1"/>
    <property type="molecule type" value="Genomic_DNA"/>
</dbReference>
<dbReference type="InterPro" id="IPR000477">
    <property type="entry name" value="RT_dom"/>
</dbReference>
<dbReference type="InterPro" id="IPR043128">
    <property type="entry name" value="Rev_trsase/Diguanyl_cyclase"/>
</dbReference>